<dbReference type="InterPro" id="IPR036393">
    <property type="entry name" value="AceGlu_kinase-like_sf"/>
</dbReference>
<evidence type="ECO:0000256" key="1">
    <source>
        <dbReference type="ARBA" id="ARBA00004828"/>
    </source>
</evidence>
<name>A0AAI9WMA2_9BURK</name>
<dbReference type="RefSeq" id="WP_139687441.1">
    <property type="nucleotide sequence ID" value="NZ_WEHW01000059.1"/>
</dbReference>
<evidence type="ECO:0000256" key="3">
    <source>
        <dbReference type="ARBA" id="ARBA00021197"/>
    </source>
</evidence>
<keyword evidence="6 14" id="KW-0808">Transferase</keyword>
<evidence type="ECO:0000256" key="7">
    <source>
        <dbReference type="ARBA" id="ARBA00022741"/>
    </source>
</evidence>
<dbReference type="GO" id="GO:0003991">
    <property type="term" value="F:acetylglutamate kinase activity"/>
    <property type="evidence" value="ECO:0007669"/>
    <property type="project" value="UniProtKB-EC"/>
</dbReference>
<dbReference type="GO" id="GO:0006526">
    <property type="term" value="P:L-arginine biosynthetic process"/>
    <property type="evidence" value="ECO:0007669"/>
    <property type="project" value="UniProtKB-KW"/>
</dbReference>
<dbReference type="EMBL" id="WEHW01000059">
    <property type="protein sequence ID" value="KAB7649903.1"/>
    <property type="molecule type" value="Genomic_DNA"/>
</dbReference>
<dbReference type="NCBIfam" id="TIGR00761">
    <property type="entry name" value="argB"/>
    <property type="match status" value="1"/>
</dbReference>
<dbReference type="PANTHER" id="PTHR23342">
    <property type="entry name" value="N-ACETYLGLUTAMATE SYNTHASE"/>
    <property type="match status" value="1"/>
</dbReference>
<evidence type="ECO:0000256" key="11">
    <source>
        <dbReference type="ARBA" id="ARBA00030639"/>
    </source>
</evidence>
<evidence type="ECO:0000256" key="10">
    <source>
        <dbReference type="ARBA" id="ARBA00030178"/>
    </source>
</evidence>
<comment type="catalytic activity">
    <reaction evidence="12">
        <text>N-acetyl-L-glutamate + ATP = N-acetyl-L-glutamyl 5-phosphate + ADP</text>
        <dbReference type="Rhea" id="RHEA:14629"/>
        <dbReference type="ChEBI" id="CHEBI:30616"/>
        <dbReference type="ChEBI" id="CHEBI:44337"/>
        <dbReference type="ChEBI" id="CHEBI:57936"/>
        <dbReference type="ChEBI" id="CHEBI:456216"/>
        <dbReference type="EC" id="2.7.2.8"/>
    </reaction>
</comment>
<comment type="caution">
    <text evidence="14">The sequence shown here is derived from an EMBL/GenBank/DDBJ whole genome shotgun (WGS) entry which is preliminary data.</text>
</comment>
<dbReference type="PANTHER" id="PTHR23342:SF0">
    <property type="entry name" value="N-ACETYLGLUTAMATE SYNTHASE, MITOCHONDRIAL"/>
    <property type="match status" value="1"/>
</dbReference>
<keyword evidence="9" id="KW-0067">ATP-binding</keyword>
<dbReference type="Proteomes" id="UP000469462">
    <property type="component" value="Unassembled WGS sequence"/>
</dbReference>
<keyword evidence="7" id="KW-0547">Nucleotide-binding</keyword>
<dbReference type="PRINTS" id="PR00474">
    <property type="entry name" value="GLU5KINASE"/>
</dbReference>
<evidence type="ECO:0000256" key="6">
    <source>
        <dbReference type="ARBA" id="ARBA00022679"/>
    </source>
</evidence>
<dbReference type="Pfam" id="PF00696">
    <property type="entry name" value="AA_kinase"/>
    <property type="match status" value="1"/>
</dbReference>
<dbReference type="InterPro" id="IPR004662">
    <property type="entry name" value="AcgluKinase_fam"/>
</dbReference>
<keyword evidence="15" id="KW-1185">Reference proteome</keyword>
<keyword evidence="4" id="KW-0055">Arginine biosynthesis</keyword>
<dbReference type="AlphaFoldDB" id="A0AAI9WMA2"/>
<dbReference type="InterPro" id="IPR001048">
    <property type="entry name" value="Asp/Glu/Uridylate_kinase"/>
</dbReference>
<keyword evidence="8 14" id="KW-0418">Kinase</keyword>
<dbReference type="Gene3D" id="3.40.1160.10">
    <property type="entry name" value="Acetylglutamate kinase-like"/>
    <property type="match status" value="1"/>
</dbReference>
<dbReference type="EC" id="2.7.2.8" evidence="2"/>
<keyword evidence="5" id="KW-0028">Amino-acid biosynthesis</keyword>
<evidence type="ECO:0000313" key="15">
    <source>
        <dbReference type="Proteomes" id="UP000469462"/>
    </source>
</evidence>
<dbReference type="InterPro" id="IPR001057">
    <property type="entry name" value="Glu/AcGlu_kinase"/>
</dbReference>
<comment type="pathway">
    <text evidence="1">Amino-acid biosynthesis; L-arginine biosynthesis; N(2)-acetyl-L-ornithine from L-glutamate: step 2/4.</text>
</comment>
<sequence>MEPTINAAPLVIKLSGKALGAEPELERLFRALRSAGRAFLLVHGGGVAVDRLMTDLGHEVKRVRGLRVSPAEEMPLIAGALAGTCSLQLRGAAVRAGLLPLGLAATDGGMCRVVPEDPELGRVAKTQAGGVEDRGRLLSLLNAGWLPVISSVGLDSEGRLWNINADDAALSVAELLGAPLIFLSDVKGVLDGEKRLIPELTPESTEALIREGIITAGMTVKVHAALSASRATGAPVSIASIFDDAVPELLSVGKFPGTVCRG</sequence>
<evidence type="ECO:0000259" key="13">
    <source>
        <dbReference type="Pfam" id="PF00696"/>
    </source>
</evidence>
<dbReference type="GO" id="GO:0005737">
    <property type="term" value="C:cytoplasm"/>
    <property type="evidence" value="ECO:0007669"/>
    <property type="project" value="InterPro"/>
</dbReference>
<gene>
    <name evidence="14" type="primary">argB</name>
    <name evidence="14" type="ORF">GBM96_10435</name>
</gene>
<evidence type="ECO:0000256" key="12">
    <source>
        <dbReference type="ARBA" id="ARBA00048141"/>
    </source>
</evidence>
<feature type="domain" description="Aspartate/glutamate/uridylate kinase" evidence="13">
    <location>
        <begin position="10"/>
        <end position="240"/>
    </location>
</feature>
<evidence type="ECO:0000256" key="4">
    <source>
        <dbReference type="ARBA" id="ARBA00022571"/>
    </source>
</evidence>
<reference evidence="14 15" key="1">
    <citation type="submission" date="2019-10" db="EMBL/GenBank/DDBJ databases">
        <title>Genome diversity of Sutterella seckii.</title>
        <authorList>
            <person name="Chaplin A.V."/>
            <person name="Sokolova S.R."/>
            <person name="Mosin K.A."/>
            <person name="Ivanova E.L."/>
            <person name="Kochetkova T.O."/>
            <person name="Goltsov A.Y."/>
            <person name="Trofimov D.Y."/>
            <person name="Efimov B.A."/>
        </authorList>
    </citation>
    <scope>NUCLEOTIDE SEQUENCE [LARGE SCALE GENOMIC DNA]</scope>
    <source>
        <strain evidence="14 15">ASD3426</strain>
    </source>
</reference>
<dbReference type="GO" id="GO:0005524">
    <property type="term" value="F:ATP binding"/>
    <property type="evidence" value="ECO:0007669"/>
    <property type="project" value="UniProtKB-KW"/>
</dbReference>
<evidence type="ECO:0000256" key="5">
    <source>
        <dbReference type="ARBA" id="ARBA00022605"/>
    </source>
</evidence>
<evidence type="ECO:0000256" key="2">
    <source>
        <dbReference type="ARBA" id="ARBA00013065"/>
    </source>
</evidence>
<evidence type="ECO:0000256" key="9">
    <source>
        <dbReference type="ARBA" id="ARBA00022840"/>
    </source>
</evidence>
<proteinExistence type="predicted"/>
<organism evidence="14 15">
    <name type="scientific">Sutterella seckii</name>
    <dbReference type="NCBI Taxonomy" id="1944635"/>
    <lineage>
        <taxon>Bacteria</taxon>
        <taxon>Pseudomonadati</taxon>
        <taxon>Pseudomonadota</taxon>
        <taxon>Betaproteobacteria</taxon>
        <taxon>Burkholderiales</taxon>
        <taxon>Sutterellaceae</taxon>
        <taxon>Sutterella</taxon>
    </lineage>
</organism>
<protein>
    <recommendedName>
        <fullName evidence="3">Acetylglutamate kinase</fullName>
        <ecNumber evidence="2">2.7.2.8</ecNumber>
    </recommendedName>
    <alternativeName>
        <fullName evidence="10">N-acetyl-L-glutamate 5-phosphotransferase</fullName>
    </alternativeName>
    <alternativeName>
        <fullName evidence="11">NAG kinase</fullName>
    </alternativeName>
</protein>
<dbReference type="SUPFAM" id="SSF53633">
    <property type="entry name" value="Carbamate kinase-like"/>
    <property type="match status" value="1"/>
</dbReference>
<evidence type="ECO:0000256" key="8">
    <source>
        <dbReference type="ARBA" id="ARBA00022777"/>
    </source>
</evidence>
<evidence type="ECO:0000313" key="14">
    <source>
        <dbReference type="EMBL" id="KAB7649903.1"/>
    </source>
</evidence>
<accession>A0AAI9WMA2</accession>
<dbReference type="PIRSF" id="PIRSF000728">
    <property type="entry name" value="NAGK"/>
    <property type="match status" value="1"/>
</dbReference>